<dbReference type="Proteomes" id="UP000204221">
    <property type="component" value="Chromosome"/>
</dbReference>
<sequence length="270" mass="29328">MEDFIRRWRRAGTGELCWLGADGPRGVAVVPLTRGGLPCVAFPLARLSEVDDVTGRVAAFSVPGPPDAAGRPGPGMVAVGRVHVEHDLAGAVYQEELLHQELVKYPPTRLRADSMLARRENWWWIARAIVGLDVDVEVRTLPPRLTADDALLVREADTEGLLPRVDVVSARDWSARDDVSLLLPAACPPGAGEQAYVFGHRHSPDFERWETWHRAGGLTGRTLRVADAAGGPVETIRPHGILGRLHGHRTLARDCRAGVAELESRLGVSG</sequence>
<dbReference type="KEGG" id="ahg:AHOG_09885"/>
<keyword evidence="2" id="KW-1185">Reference proteome</keyword>
<dbReference type="OrthoDB" id="4933758at2"/>
<dbReference type="AlphaFoldDB" id="A0A221W1Z8"/>
<accession>A0A221W1Z8</accession>
<dbReference type="EMBL" id="CP022521">
    <property type="protein sequence ID" value="ASO19621.1"/>
    <property type="molecule type" value="Genomic_DNA"/>
</dbReference>
<protein>
    <submittedName>
        <fullName evidence="1">Uncharacterized protein</fullName>
    </submittedName>
</protein>
<gene>
    <name evidence="1" type="ORF">AHOG_09885</name>
</gene>
<proteinExistence type="predicted"/>
<evidence type="ECO:0000313" key="1">
    <source>
        <dbReference type="EMBL" id="ASO19621.1"/>
    </source>
</evidence>
<dbReference type="RefSeq" id="WP_093941099.1">
    <property type="nucleotide sequence ID" value="NZ_CP022521.1"/>
</dbReference>
<evidence type="ECO:0000313" key="2">
    <source>
        <dbReference type="Proteomes" id="UP000204221"/>
    </source>
</evidence>
<organism evidence="1 2">
    <name type="scientific">Actinoalloteichus hoggarensis</name>
    <dbReference type="NCBI Taxonomy" id="1470176"/>
    <lineage>
        <taxon>Bacteria</taxon>
        <taxon>Bacillati</taxon>
        <taxon>Actinomycetota</taxon>
        <taxon>Actinomycetes</taxon>
        <taxon>Pseudonocardiales</taxon>
        <taxon>Pseudonocardiaceae</taxon>
        <taxon>Actinoalloteichus</taxon>
    </lineage>
</organism>
<reference evidence="1 2" key="1">
    <citation type="submission" date="2017-07" db="EMBL/GenBank/DDBJ databases">
        <title>Complete genome sequence of Actinoalloteichus hoggarensis DSM 45943, type strain of Actinoalloteichus hoggarensis.</title>
        <authorList>
            <person name="Ruckert C."/>
            <person name="Nouioui I."/>
            <person name="Willmese J."/>
            <person name="van Wezel G."/>
            <person name="Klenk H.-P."/>
            <person name="Kalinowski J."/>
            <person name="Zotchev S.B."/>
        </authorList>
    </citation>
    <scope>NUCLEOTIDE SEQUENCE [LARGE SCALE GENOMIC DNA]</scope>
    <source>
        <strain evidence="1 2">DSM 45943</strain>
    </source>
</reference>
<name>A0A221W1Z8_9PSEU</name>